<gene>
    <name evidence="9" type="ORF">ERX37_07130</name>
</gene>
<dbReference type="Pfam" id="PF13304">
    <property type="entry name" value="AAA_21"/>
    <property type="match status" value="1"/>
</dbReference>
<reference evidence="9 10" key="1">
    <citation type="submission" date="2019-01" db="EMBL/GenBank/DDBJ databases">
        <title>Draft genome sequences of the type strains of six Macrococcus species.</title>
        <authorList>
            <person name="Mazhar S."/>
            <person name="Altermann E."/>
            <person name="Hill C."/>
            <person name="Mcauliffe O."/>
        </authorList>
    </citation>
    <scope>NUCLEOTIDE SEQUENCE [LARGE SCALE GENOMIC DNA]</scope>
    <source>
        <strain evidence="9 10">CCM4809</strain>
    </source>
</reference>
<evidence type="ECO:0000256" key="4">
    <source>
        <dbReference type="ARBA" id="ARBA00022496"/>
    </source>
</evidence>
<keyword evidence="10" id="KW-1185">Reference proteome</keyword>
<evidence type="ECO:0000313" key="9">
    <source>
        <dbReference type="EMBL" id="TDM01975.1"/>
    </source>
</evidence>
<dbReference type="GO" id="GO:0006826">
    <property type="term" value="P:iron ion transport"/>
    <property type="evidence" value="ECO:0007669"/>
    <property type="project" value="UniProtKB-KW"/>
</dbReference>
<feature type="domain" description="AAA+ ATPase" evidence="8">
    <location>
        <begin position="33"/>
        <end position="203"/>
    </location>
</feature>
<evidence type="ECO:0000256" key="1">
    <source>
        <dbReference type="ARBA" id="ARBA00004202"/>
    </source>
</evidence>
<dbReference type="Gene3D" id="3.40.50.300">
    <property type="entry name" value="P-loop containing nucleotide triphosphate hydrolases"/>
    <property type="match status" value="2"/>
</dbReference>
<keyword evidence="9" id="KW-0547">Nucleotide-binding</keyword>
<keyword evidence="4" id="KW-0410">Iron transport</keyword>
<dbReference type="AlphaFoldDB" id="A0A4R6BJU6"/>
<dbReference type="InterPro" id="IPR003959">
    <property type="entry name" value="ATPase_AAA_core"/>
</dbReference>
<organism evidence="9 10">
    <name type="scientific">Macrococcus hajekii</name>
    <dbReference type="NCBI Taxonomy" id="198482"/>
    <lineage>
        <taxon>Bacteria</taxon>
        <taxon>Bacillati</taxon>
        <taxon>Bacillota</taxon>
        <taxon>Bacilli</taxon>
        <taxon>Bacillales</taxon>
        <taxon>Staphylococcaceae</taxon>
        <taxon>Macrococcus</taxon>
    </lineage>
</organism>
<keyword evidence="7" id="KW-0472">Membrane</keyword>
<dbReference type="OrthoDB" id="9784297at2"/>
<dbReference type="GO" id="GO:0005886">
    <property type="term" value="C:plasma membrane"/>
    <property type="evidence" value="ECO:0007669"/>
    <property type="project" value="UniProtKB-SubCell"/>
</dbReference>
<evidence type="ECO:0000256" key="5">
    <source>
        <dbReference type="ARBA" id="ARBA00023004"/>
    </source>
</evidence>
<dbReference type="GO" id="GO:0006302">
    <property type="term" value="P:double-strand break repair"/>
    <property type="evidence" value="ECO:0007669"/>
    <property type="project" value="InterPro"/>
</dbReference>
<dbReference type="InterPro" id="IPR027417">
    <property type="entry name" value="P-loop_NTPase"/>
</dbReference>
<dbReference type="SMART" id="SM00382">
    <property type="entry name" value="AAA"/>
    <property type="match status" value="1"/>
</dbReference>
<dbReference type="SUPFAM" id="SSF52540">
    <property type="entry name" value="P-loop containing nucleoside triphosphate hydrolases"/>
    <property type="match status" value="1"/>
</dbReference>
<name>A0A4R6BJU6_9STAP</name>
<evidence type="ECO:0000259" key="8">
    <source>
        <dbReference type="SMART" id="SM00382"/>
    </source>
</evidence>
<keyword evidence="3" id="KW-1003">Cell membrane</keyword>
<proteinExistence type="predicted"/>
<evidence type="ECO:0000256" key="6">
    <source>
        <dbReference type="ARBA" id="ARBA00023065"/>
    </source>
</evidence>
<dbReference type="PANTHER" id="PTHR42771">
    <property type="entry name" value="IRON(3+)-HYDROXAMATE IMPORT ATP-BINDING PROTEIN FHUC"/>
    <property type="match status" value="1"/>
</dbReference>
<dbReference type="GO" id="GO:0016887">
    <property type="term" value="F:ATP hydrolysis activity"/>
    <property type="evidence" value="ECO:0007669"/>
    <property type="project" value="InterPro"/>
</dbReference>
<keyword evidence="9" id="KW-0067">ATP-binding</keyword>
<comment type="subcellular location">
    <subcellularLocation>
        <location evidence="1">Cell membrane</location>
        <topology evidence="1">Peripheral membrane protein</topology>
    </subcellularLocation>
</comment>
<sequence>MFIKQITSNFNYDNLQYWHDIPAIKNMNTLKFTQPVTLFIGENGSGKSTLIEAIAVHYGMNAEGGGRNFNFSTQDTHSNLDAELRIGKLHMPEDTYFLRAEGFYNLASNIDSLGDIINSYGGKSLHHQSHGESFLALMQHRFRKNGLYILDEPESALSPMRQMNMLVRMHELVMQGCQFIIATHSPILMTYPDAEIIEFNDTGMTSVNYQETDHYLITKAFIERPKMMIDTLLNEE</sequence>
<dbReference type="CDD" id="cd00267">
    <property type="entry name" value="ABC_ATPase"/>
    <property type="match status" value="1"/>
</dbReference>
<dbReference type="InterPro" id="IPR003593">
    <property type="entry name" value="AAA+_ATPase"/>
</dbReference>
<evidence type="ECO:0000256" key="2">
    <source>
        <dbReference type="ARBA" id="ARBA00022448"/>
    </source>
</evidence>
<dbReference type="PANTHER" id="PTHR42771:SF2">
    <property type="entry name" value="IRON(3+)-HYDROXAMATE IMPORT ATP-BINDING PROTEIN FHUC"/>
    <property type="match status" value="1"/>
</dbReference>
<evidence type="ECO:0000256" key="7">
    <source>
        <dbReference type="ARBA" id="ARBA00023136"/>
    </source>
</evidence>
<accession>A0A4R6BJU6</accession>
<dbReference type="EMBL" id="SCWE01000002">
    <property type="protein sequence ID" value="TDM01975.1"/>
    <property type="molecule type" value="Genomic_DNA"/>
</dbReference>
<dbReference type="Pfam" id="PF13476">
    <property type="entry name" value="AAA_23"/>
    <property type="match status" value="1"/>
</dbReference>
<keyword evidence="6" id="KW-0406">Ion transport</keyword>
<dbReference type="InterPro" id="IPR051535">
    <property type="entry name" value="Siderophore_ABC-ATPase"/>
</dbReference>
<dbReference type="RefSeq" id="WP_133429988.1">
    <property type="nucleotide sequence ID" value="NZ_BMCC01000003.1"/>
</dbReference>
<keyword evidence="5" id="KW-0408">Iron</keyword>
<evidence type="ECO:0000256" key="3">
    <source>
        <dbReference type="ARBA" id="ARBA00022475"/>
    </source>
</evidence>
<comment type="caution">
    <text evidence="9">The sequence shown here is derived from an EMBL/GenBank/DDBJ whole genome shotgun (WGS) entry which is preliminary data.</text>
</comment>
<dbReference type="GO" id="GO:0005524">
    <property type="term" value="F:ATP binding"/>
    <property type="evidence" value="ECO:0007669"/>
    <property type="project" value="UniProtKB-KW"/>
</dbReference>
<evidence type="ECO:0000313" key="10">
    <source>
        <dbReference type="Proteomes" id="UP000295328"/>
    </source>
</evidence>
<dbReference type="Proteomes" id="UP000295328">
    <property type="component" value="Unassembled WGS sequence"/>
</dbReference>
<protein>
    <submittedName>
        <fullName evidence="9">ATP-binding cassette domain-containing protein</fullName>
    </submittedName>
</protein>
<keyword evidence="2" id="KW-0813">Transport</keyword>
<dbReference type="InterPro" id="IPR038729">
    <property type="entry name" value="Rad50/SbcC_AAA"/>
</dbReference>